<reference evidence="2 3" key="1">
    <citation type="submission" date="2019-10" db="EMBL/GenBank/DDBJ databases">
        <title>Nonomuraea sp. nov., isolated from Phyllanthus amarus.</title>
        <authorList>
            <person name="Klykleung N."/>
            <person name="Tanasupawat S."/>
        </authorList>
    </citation>
    <scope>NUCLEOTIDE SEQUENCE [LARGE SCALE GENOMIC DNA]</scope>
    <source>
        <strain evidence="2 3">PA1-10</strain>
    </source>
</reference>
<evidence type="ECO:0000259" key="1">
    <source>
        <dbReference type="Pfam" id="PF13751"/>
    </source>
</evidence>
<evidence type="ECO:0000313" key="2">
    <source>
        <dbReference type="EMBL" id="KAB8197651.1"/>
    </source>
</evidence>
<dbReference type="PANTHER" id="PTHR33408:SF2">
    <property type="entry name" value="TRANSPOSASE DDE DOMAIN-CONTAINING PROTEIN"/>
    <property type="match status" value="1"/>
</dbReference>
<comment type="caution">
    <text evidence="2">The sequence shown here is derived from an EMBL/GenBank/DDBJ whole genome shotgun (WGS) entry which is preliminary data.</text>
</comment>
<evidence type="ECO:0000313" key="3">
    <source>
        <dbReference type="Proteomes" id="UP000312512"/>
    </source>
</evidence>
<protein>
    <recommendedName>
        <fullName evidence="1">Transposase DDE domain-containing protein</fullName>
    </recommendedName>
</protein>
<gene>
    <name evidence="2" type="ORF">FH608_003715</name>
</gene>
<dbReference type="RefSeq" id="WP_139628334.1">
    <property type="nucleotide sequence ID" value="NZ_VDLX02000001.1"/>
</dbReference>
<sequence length="210" mass="23323">MITAPSPGSDYEATDQVQEALASREPTPAVHLADKGYMSAHNLARADRRGIELLGPMMPDNAWQSAEGNGFAVSDFTIDWDNRVMTCPSGATSLPWANETDQGGTPVIRVRFSMRDCKHCPSRDLCTRGAKGRGITLRPQEEHEALQRARQRRSTDEWQRRYAHRAGVEGTIAQGVKGFGLRRSRSMMTSGPVDRSLRAARTLRVIEERS</sequence>
<dbReference type="InterPro" id="IPR025668">
    <property type="entry name" value="Tnp_DDE_dom"/>
</dbReference>
<dbReference type="AlphaFoldDB" id="A0A5C4WVW0"/>
<dbReference type="PANTHER" id="PTHR33408">
    <property type="entry name" value="TRANSPOSASE"/>
    <property type="match status" value="1"/>
</dbReference>
<keyword evidence="3" id="KW-1185">Reference proteome</keyword>
<organism evidence="2 3">
    <name type="scientific">Nonomuraea phyllanthi</name>
    <dbReference type="NCBI Taxonomy" id="2219224"/>
    <lineage>
        <taxon>Bacteria</taxon>
        <taxon>Bacillati</taxon>
        <taxon>Actinomycetota</taxon>
        <taxon>Actinomycetes</taxon>
        <taxon>Streptosporangiales</taxon>
        <taxon>Streptosporangiaceae</taxon>
        <taxon>Nonomuraea</taxon>
    </lineage>
</organism>
<name>A0A5C4WVW0_9ACTN</name>
<dbReference type="Proteomes" id="UP000312512">
    <property type="component" value="Unassembled WGS sequence"/>
</dbReference>
<accession>A0A5C4WVW0</accession>
<dbReference type="OrthoDB" id="3544296at2"/>
<proteinExistence type="predicted"/>
<dbReference type="EMBL" id="VDLX02000001">
    <property type="protein sequence ID" value="KAB8197651.1"/>
    <property type="molecule type" value="Genomic_DNA"/>
</dbReference>
<dbReference type="Pfam" id="PF13751">
    <property type="entry name" value="DDE_Tnp_1_6"/>
    <property type="match status" value="1"/>
</dbReference>
<feature type="domain" description="Transposase DDE" evidence="1">
    <location>
        <begin position="86"/>
        <end position="185"/>
    </location>
</feature>